<name>A0ABY8WU94_9ACTN</name>
<dbReference type="RefSeq" id="WP_284920858.1">
    <property type="nucleotide sequence ID" value="NZ_CP126980.1"/>
</dbReference>
<accession>A0ABY8WU94</accession>
<keyword evidence="2" id="KW-1185">Reference proteome</keyword>
<proteinExistence type="predicted"/>
<reference evidence="1 2" key="1">
    <citation type="submission" date="2023-06" db="EMBL/GenBank/DDBJ databases">
        <authorList>
            <person name="Yushchuk O."/>
            <person name="Binda E."/>
            <person name="Ruckert-Reed C."/>
            <person name="Fedorenko V."/>
            <person name="Kalinowski J."/>
            <person name="Marinelli F."/>
        </authorList>
    </citation>
    <scope>NUCLEOTIDE SEQUENCE [LARGE SCALE GENOMIC DNA]</scope>
    <source>
        <strain evidence="1 2">NRRL 3884</strain>
    </source>
</reference>
<protein>
    <submittedName>
        <fullName evidence="1">Uncharacterized protein</fullName>
    </submittedName>
</protein>
<dbReference type="EMBL" id="CP126980">
    <property type="protein sequence ID" value="WIM99420.1"/>
    <property type="molecule type" value="Genomic_DNA"/>
</dbReference>
<gene>
    <name evidence="1" type="ORF">ACTOB_003071</name>
</gene>
<evidence type="ECO:0000313" key="1">
    <source>
        <dbReference type="EMBL" id="WIM99420.1"/>
    </source>
</evidence>
<organism evidence="1 2">
    <name type="scientific">Actinoplanes oblitus</name>
    <dbReference type="NCBI Taxonomy" id="3040509"/>
    <lineage>
        <taxon>Bacteria</taxon>
        <taxon>Bacillati</taxon>
        <taxon>Actinomycetota</taxon>
        <taxon>Actinomycetes</taxon>
        <taxon>Micromonosporales</taxon>
        <taxon>Micromonosporaceae</taxon>
        <taxon>Actinoplanes</taxon>
    </lineage>
</organism>
<evidence type="ECO:0000313" key="2">
    <source>
        <dbReference type="Proteomes" id="UP001240150"/>
    </source>
</evidence>
<dbReference type="Proteomes" id="UP001240150">
    <property type="component" value="Chromosome"/>
</dbReference>
<sequence length="190" mass="19885">MTGPADFVAGLSAPFRPPATETAASGVATTVLTSWWNHNFCDACGHTFRRGDRVRFAEAGGRPTHLAPATGCPGAEPPAGEAKEGDAAAFADGLLTAWHPAPDVPVTPLTAGNPLLAPPRGRMPRARCLFCAHTLRREERVVICPCRPAAPRCAAAVHRDAAAGLTCWESWRPDGALKVCPVTFSRLGAG</sequence>